<evidence type="ECO:0000256" key="1">
    <source>
        <dbReference type="SAM" id="MobiDB-lite"/>
    </source>
</evidence>
<accession>A0A7W7R3I8</accession>
<feature type="region of interest" description="Disordered" evidence="1">
    <location>
        <begin position="1"/>
        <end position="25"/>
    </location>
</feature>
<protein>
    <recommendedName>
        <fullName evidence="4">DUF2785 domain-containing protein</fullName>
    </recommendedName>
</protein>
<proteinExistence type="predicted"/>
<reference evidence="2 3" key="1">
    <citation type="submission" date="2020-08" db="EMBL/GenBank/DDBJ databases">
        <title>Sequencing the genomes of 1000 actinobacteria strains.</title>
        <authorList>
            <person name="Klenk H.-P."/>
        </authorList>
    </citation>
    <scope>NUCLEOTIDE SEQUENCE [LARGE SCALE GENOMIC DNA]</scope>
    <source>
        <strain evidence="2 3">DSM 41654</strain>
    </source>
</reference>
<dbReference type="InterPro" id="IPR021247">
    <property type="entry name" value="DUF2785"/>
</dbReference>
<dbReference type="Pfam" id="PF10978">
    <property type="entry name" value="DUF2785"/>
    <property type="match status" value="1"/>
</dbReference>
<dbReference type="EMBL" id="JACHJV010000001">
    <property type="protein sequence ID" value="MBB4924236.1"/>
    <property type="molecule type" value="Genomic_DNA"/>
</dbReference>
<evidence type="ECO:0008006" key="4">
    <source>
        <dbReference type="Google" id="ProtNLM"/>
    </source>
</evidence>
<dbReference type="Proteomes" id="UP000540506">
    <property type="component" value="Unassembled WGS sequence"/>
</dbReference>
<comment type="caution">
    <text evidence="2">The sequence shown here is derived from an EMBL/GenBank/DDBJ whole genome shotgun (WGS) entry which is preliminary data.</text>
</comment>
<name>A0A7W7R3I8_KITKI</name>
<sequence length="297" mass="32660">MPAPAQPFHRRTSTAASPPHQHRRVNHVRCDQEAGSDMTDLQELLTHDSVAPTAELVAELSQALRSPDPVVRDDQAYVLLEHMVPAMEPQLRHRLGAEMAARFADPQIQARTFAPLILAVLVQHGTYESDWQAAFARWYPAETDLRGFHPELGWLHAVAHGADLLGALGRCPQTDPVVLLELGRARLLAPTDHLFDAMEDDRLGRALALILTRPELSEQQSVDWLAPIAADFAAGQPGPVPAYASNTMRTLRVLYLLADRGVRPPQQEDEPALTLTHAEAVRERVAAVLAITAPYLG</sequence>
<gene>
    <name evidence="2" type="ORF">FHR34_003229</name>
</gene>
<evidence type="ECO:0000313" key="2">
    <source>
        <dbReference type="EMBL" id="MBB4924236.1"/>
    </source>
</evidence>
<dbReference type="AlphaFoldDB" id="A0A7W7R3I8"/>
<dbReference type="RefSeq" id="WP_221521557.1">
    <property type="nucleotide sequence ID" value="NZ_JACHJV010000001.1"/>
</dbReference>
<keyword evidence="3" id="KW-1185">Reference proteome</keyword>
<organism evidence="2 3">
    <name type="scientific">Kitasatospora kifunensis</name>
    <name type="common">Streptomyces kifunensis</name>
    <dbReference type="NCBI Taxonomy" id="58351"/>
    <lineage>
        <taxon>Bacteria</taxon>
        <taxon>Bacillati</taxon>
        <taxon>Actinomycetota</taxon>
        <taxon>Actinomycetes</taxon>
        <taxon>Kitasatosporales</taxon>
        <taxon>Streptomycetaceae</taxon>
        <taxon>Kitasatospora</taxon>
    </lineage>
</organism>
<evidence type="ECO:0000313" key="3">
    <source>
        <dbReference type="Proteomes" id="UP000540506"/>
    </source>
</evidence>